<evidence type="ECO:0000256" key="5">
    <source>
        <dbReference type="HAMAP-Rule" id="MF_02070"/>
    </source>
</evidence>
<dbReference type="GO" id="GO:0071555">
    <property type="term" value="P:cell wall organization"/>
    <property type="evidence" value="ECO:0007669"/>
    <property type="project" value="UniProtKB-KW"/>
</dbReference>
<evidence type="ECO:0000313" key="7">
    <source>
        <dbReference type="Proteomes" id="UP000050909"/>
    </source>
</evidence>
<comment type="pathway">
    <text evidence="5">Cell wall biogenesis; teichoic acid biosynthesis.</text>
</comment>
<name>A0A0R1GTF6_9LACO</name>
<organism evidence="6 7">
    <name type="scientific">Amylolactobacillus amylotrophicus DSM 20534</name>
    <dbReference type="NCBI Taxonomy" id="1423722"/>
    <lineage>
        <taxon>Bacteria</taxon>
        <taxon>Bacillati</taxon>
        <taxon>Bacillota</taxon>
        <taxon>Bacilli</taxon>
        <taxon>Lactobacillales</taxon>
        <taxon>Lactobacillaceae</taxon>
        <taxon>Amylolactobacillus</taxon>
    </lineage>
</organism>
<keyword evidence="3 5" id="KW-0777">Teichoic acid biosynthesis</keyword>
<dbReference type="PANTHER" id="PTHR34136">
    <property type="match status" value="1"/>
</dbReference>
<evidence type="ECO:0000256" key="4">
    <source>
        <dbReference type="ARBA" id="ARBA00023316"/>
    </source>
</evidence>
<dbReference type="HAMAP" id="MF_02070">
    <property type="entry name" value="TagA_TarA"/>
    <property type="match status" value="1"/>
</dbReference>
<dbReference type="Proteomes" id="UP000050909">
    <property type="component" value="Unassembled WGS sequence"/>
</dbReference>
<dbReference type="UniPathway" id="UPA00632"/>
<evidence type="ECO:0000256" key="3">
    <source>
        <dbReference type="ARBA" id="ARBA00022944"/>
    </source>
</evidence>
<comment type="function">
    <text evidence="5">Catalyzes the conversion of GlcNAc-PP-undecaprenol into ManNAc-GlcNAc-PP-undecaprenol, the first committed lipid intermediate in the de novo synthesis of teichoic acid.</text>
</comment>
<dbReference type="EC" id="2.4.1.187" evidence="5"/>
<evidence type="ECO:0000256" key="1">
    <source>
        <dbReference type="ARBA" id="ARBA00022676"/>
    </source>
</evidence>
<keyword evidence="1 5" id="KW-0328">Glycosyltransferase</keyword>
<dbReference type="CDD" id="cd06533">
    <property type="entry name" value="Glyco_transf_WecG_TagA"/>
    <property type="match status" value="1"/>
</dbReference>
<comment type="similarity">
    <text evidence="5">Belongs to the glycosyltransferase 26 family. TagA/TarA subfamily.</text>
</comment>
<dbReference type="NCBIfam" id="TIGR00696">
    <property type="entry name" value="wecG_tagA_cpsF"/>
    <property type="match status" value="1"/>
</dbReference>
<dbReference type="EMBL" id="AZCV01000009">
    <property type="protein sequence ID" value="KRK36905.1"/>
    <property type="molecule type" value="Genomic_DNA"/>
</dbReference>
<gene>
    <name evidence="6" type="ORF">FC62_GL001565</name>
</gene>
<dbReference type="PANTHER" id="PTHR34136:SF1">
    <property type="entry name" value="UDP-N-ACETYL-D-MANNOSAMINURONIC ACID TRANSFERASE"/>
    <property type="match status" value="1"/>
</dbReference>
<dbReference type="GO" id="GO:0047244">
    <property type="term" value="F:N-acetylglucosaminyldiphosphoundecaprenol N-acetyl-beta-D-mannosaminyltransferase activity"/>
    <property type="evidence" value="ECO:0007669"/>
    <property type="project" value="UniProtKB-UniRule"/>
</dbReference>
<accession>A0A0R1GTF6</accession>
<evidence type="ECO:0000256" key="2">
    <source>
        <dbReference type="ARBA" id="ARBA00022679"/>
    </source>
</evidence>
<dbReference type="PATRIC" id="fig|1423722.3.peg.1597"/>
<keyword evidence="7" id="KW-1185">Reference proteome</keyword>
<keyword evidence="2 5" id="KW-0808">Transferase</keyword>
<reference evidence="6 7" key="1">
    <citation type="journal article" date="2015" name="Genome Announc.">
        <title>Expanding the biotechnology potential of lactobacilli through comparative genomics of 213 strains and associated genera.</title>
        <authorList>
            <person name="Sun Z."/>
            <person name="Harris H.M."/>
            <person name="McCann A."/>
            <person name="Guo C."/>
            <person name="Argimon S."/>
            <person name="Zhang W."/>
            <person name="Yang X."/>
            <person name="Jeffery I.B."/>
            <person name="Cooney J.C."/>
            <person name="Kagawa T.F."/>
            <person name="Liu W."/>
            <person name="Song Y."/>
            <person name="Salvetti E."/>
            <person name="Wrobel A."/>
            <person name="Rasinkangas P."/>
            <person name="Parkhill J."/>
            <person name="Rea M.C."/>
            <person name="O'Sullivan O."/>
            <person name="Ritari J."/>
            <person name="Douillard F.P."/>
            <person name="Paul Ross R."/>
            <person name="Yang R."/>
            <person name="Briner A.E."/>
            <person name="Felis G.E."/>
            <person name="de Vos W.M."/>
            <person name="Barrangou R."/>
            <person name="Klaenhammer T.R."/>
            <person name="Caufield P.W."/>
            <person name="Cui Y."/>
            <person name="Zhang H."/>
            <person name="O'Toole P.W."/>
        </authorList>
    </citation>
    <scope>NUCLEOTIDE SEQUENCE [LARGE SCALE GENOMIC DNA]</scope>
    <source>
        <strain evidence="6 7">DSM 20534</strain>
    </source>
</reference>
<evidence type="ECO:0000313" key="6">
    <source>
        <dbReference type="EMBL" id="KRK36905.1"/>
    </source>
</evidence>
<comment type="caution">
    <text evidence="6">The sequence shown here is derived from an EMBL/GenBank/DDBJ whole genome shotgun (WGS) entry which is preliminary data.</text>
</comment>
<dbReference type="AlphaFoldDB" id="A0A0R1GTF6"/>
<dbReference type="InterPro" id="IPR034714">
    <property type="entry name" value="TagA_TarA"/>
</dbReference>
<dbReference type="GO" id="GO:0019350">
    <property type="term" value="P:teichoic acid biosynthetic process"/>
    <property type="evidence" value="ECO:0007669"/>
    <property type="project" value="UniProtKB-UniRule"/>
</dbReference>
<comment type="catalytic activity">
    <reaction evidence="5">
        <text>UDP-N-acetyl-alpha-D-mannosamine + N-acetyl-alpha-D-glucosaminyl-di-trans,octa-cis-undecaprenyl diphosphate = N-acetyl-beta-D-mannosaminyl-(1-&gt;4)-N-acetyl-alpha-D-glucosaminyl di-trans,octa-cis-undecaprenyl diphosphate + UDP + H(+)</text>
        <dbReference type="Rhea" id="RHEA:16053"/>
        <dbReference type="ChEBI" id="CHEBI:15378"/>
        <dbReference type="ChEBI" id="CHEBI:58223"/>
        <dbReference type="ChEBI" id="CHEBI:62959"/>
        <dbReference type="ChEBI" id="CHEBI:68623"/>
        <dbReference type="ChEBI" id="CHEBI:132210"/>
        <dbReference type="EC" id="2.4.1.187"/>
    </reaction>
</comment>
<dbReference type="InterPro" id="IPR004629">
    <property type="entry name" value="WecG_TagA_CpsF"/>
</dbReference>
<protein>
    <recommendedName>
        <fullName evidence="5">N-acetylglucosaminyldiphosphoundecaprenol N-acetyl-beta-D-mannosaminyltransferase</fullName>
        <ecNumber evidence="5">2.4.1.187</ecNumber>
    </recommendedName>
    <alternativeName>
        <fullName evidence="5">N-acetylmannosaminyltransferase</fullName>
    </alternativeName>
    <alternativeName>
        <fullName evidence="5">UDP-N-acetylmannosamine transferase</fullName>
    </alternativeName>
    <alternativeName>
        <fullName evidence="5">UDP-N-acetylmannosamine:N-acetylglucosaminyl pyrophosphorylundecaprenol N-acetylmannosaminyltransferase</fullName>
    </alternativeName>
</protein>
<keyword evidence="4 5" id="KW-0961">Cell wall biogenesis/degradation</keyword>
<sequence length="244" mass="27602">MENMNKVTVLGVDFDNKSMSEFQNTFIERLNNRQSTFIVTANPEIVMVAQDDPDFMATIKRADYVTADGIGIVKAGKMLHTPLKERVAGFDLFMWFLNVAEKRGSRVYLIGAQPEVITCVREKLTLDYPSIELVGARDGYFKEDLNEIANEIAATEPEMVFVALGFPRQEQLIDLMRINGVPAMMMGVGGSFDVLAGAAKRAPKLMQDLHLEWFYRLIKNPSRFKRMLVLPKFVLEVKKRGDGE</sequence>
<dbReference type="Pfam" id="PF03808">
    <property type="entry name" value="Glyco_tran_WecG"/>
    <property type="match status" value="1"/>
</dbReference>
<proteinExistence type="inferred from homology"/>